<proteinExistence type="predicted"/>
<dbReference type="InterPro" id="IPR027417">
    <property type="entry name" value="P-loop_NTPase"/>
</dbReference>
<dbReference type="PANTHER" id="PTHR30050:SF5">
    <property type="entry name" value="DNAA REGULATORY INACTIVATOR HDA"/>
    <property type="match status" value="1"/>
</dbReference>
<evidence type="ECO:0000313" key="1">
    <source>
        <dbReference type="EMBL" id="PWG16043.1"/>
    </source>
</evidence>
<gene>
    <name evidence="1" type="ORF">DFK10_13815</name>
</gene>
<dbReference type="GO" id="GO:0005886">
    <property type="term" value="C:plasma membrane"/>
    <property type="evidence" value="ECO:0007669"/>
    <property type="project" value="TreeGrafter"/>
</dbReference>
<comment type="caution">
    <text evidence="1">The sequence shown here is derived from an EMBL/GenBank/DDBJ whole genome shotgun (WGS) entry which is preliminary data.</text>
</comment>
<dbReference type="GO" id="GO:0003688">
    <property type="term" value="F:DNA replication origin binding"/>
    <property type="evidence" value="ECO:0007669"/>
    <property type="project" value="TreeGrafter"/>
</dbReference>
<dbReference type="Proteomes" id="UP000245293">
    <property type="component" value="Unassembled WGS sequence"/>
</dbReference>
<keyword evidence="2" id="KW-1185">Reference proteome</keyword>
<name>A0A2V1P0E0_9RHOB</name>
<dbReference type="Gene3D" id="3.40.50.300">
    <property type="entry name" value="P-loop containing nucleotide triphosphate hydrolases"/>
    <property type="match status" value="2"/>
</dbReference>
<dbReference type="EMBL" id="QETF01000019">
    <property type="protein sequence ID" value="PWG16043.1"/>
    <property type="molecule type" value="Genomic_DNA"/>
</dbReference>
<evidence type="ECO:0000313" key="2">
    <source>
        <dbReference type="Proteomes" id="UP000245293"/>
    </source>
</evidence>
<dbReference type="PANTHER" id="PTHR30050">
    <property type="entry name" value="CHROMOSOMAL REPLICATION INITIATOR PROTEIN DNAA"/>
    <property type="match status" value="1"/>
</dbReference>
<dbReference type="GO" id="GO:0006270">
    <property type="term" value="P:DNA replication initiation"/>
    <property type="evidence" value="ECO:0007669"/>
    <property type="project" value="TreeGrafter"/>
</dbReference>
<protein>
    <submittedName>
        <fullName evidence="1">Uncharacterized protein</fullName>
    </submittedName>
</protein>
<sequence>MAEQLTFDWPRRVAMGAETFFVSEANAEAYALVTAPSSWPDAKLAVAGPPGAGKTHLARLFADQSGAAVLNAGDIDPDAALPDGPLVVEDGDTLPEAAQEWLFHAHNHLRSQALPLLLTGQTPPNRWAITLPDLASRLSATTCVAISDPDDQLLDAVLMKQFQDHQIAPTPNAFALLRKHIDRSFQAAIDTVAALDRAAMAQGRAVNRALVREVLDITHRTG</sequence>
<dbReference type="Gene3D" id="1.10.8.60">
    <property type="match status" value="1"/>
</dbReference>
<accession>A0A2V1P0E0</accession>
<dbReference type="AlphaFoldDB" id="A0A2V1P0E0"/>
<organism evidence="1 2">
    <name type="scientific">Salibaculum griseiflavum</name>
    <dbReference type="NCBI Taxonomy" id="1914409"/>
    <lineage>
        <taxon>Bacteria</taxon>
        <taxon>Pseudomonadati</taxon>
        <taxon>Pseudomonadota</taxon>
        <taxon>Alphaproteobacteria</taxon>
        <taxon>Rhodobacterales</taxon>
        <taxon>Roseobacteraceae</taxon>
        <taxon>Salibaculum</taxon>
    </lineage>
</organism>
<dbReference type="SUPFAM" id="SSF52540">
    <property type="entry name" value="P-loop containing nucleoside triphosphate hydrolases"/>
    <property type="match status" value="1"/>
</dbReference>
<reference evidence="2" key="1">
    <citation type="submission" date="2018-05" db="EMBL/GenBank/DDBJ databases">
        <authorList>
            <person name="Du Z."/>
            <person name="Wang X."/>
        </authorList>
    </citation>
    <scope>NUCLEOTIDE SEQUENCE [LARGE SCALE GENOMIC DNA]</scope>
    <source>
        <strain evidence="2">WDS4C29</strain>
    </source>
</reference>
<dbReference type="OrthoDB" id="7390113at2"/>
<dbReference type="RefSeq" id="WP_109389672.1">
    <property type="nucleotide sequence ID" value="NZ_QETF01000019.1"/>
</dbReference>